<dbReference type="PANTHER" id="PTHR39321">
    <property type="entry name" value="NICOTINATE-NUCLEOTIDE ADENYLYLTRANSFERASE-RELATED"/>
    <property type="match status" value="1"/>
</dbReference>
<keyword evidence="7" id="KW-0520">NAD</keyword>
<evidence type="ECO:0000256" key="1">
    <source>
        <dbReference type="ARBA" id="ARBA00004790"/>
    </source>
</evidence>
<evidence type="ECO:0000256" key="7">
    <source>
        <dbReference type="ARBA" id="ARBA00023027"/>
    </source>
</evidence>
<dbReference type="UniPathway" id="UPA00253"/>
<evidence type="ECO:0000256" key="6">
    <source>
        <dbReference type="ARBA" id="ARBA00022840"/>
    </source>
</evidence>
<dbReference type="PANTHER" id="PTHR39321:SF3">
    <property type="entry name" value="PHOSPHOPANTETHEINE ADENYLYLTRANSFERASE"/>
    <property type="match status" value="1"/>
</dbReference>
<dbReference type="EMBL" id="CAFBLQ010000002">
    <property type="protein sequence ID" value="CAB4857174.1"/>
    <property type="molecule type" value="Genomic_DNA"/>
</dbReference>
<organism evidence="9">
    <name type="scientific">freshwater metagenome</name>
    <dbReference type="NCBI Taxonomy" id="449393"/>
    <lineage>
        <taxon>unclassified sequences</taxon>
        <taxon>metagenomes</taxon>
        <taxon>ecological metagenomes</taxon>
    </lineage>
</organism>
<dbReference type="Pfam" id="PF01467">
    <property type="entry name" value="CTP_transf_like"/>
    <property type="match status" value="1"/>
</dbReference>
<keyword evidence="6" id="KW-0067">ATP-binding</keyword>
<keyword evidence="5" id="KW-0547">Nucleotide-binding</keyword>
<dbReference type="Gene3D" id="3.40.50.620">
    <property type="entry name" value="HUPs"/>
    <property type="match status" value="1"/>
</dbReference>
<gene>
    <name evidence="9" type="ORF">UFOPK3423_00037</name>
</gene>
<dbReference type="HAMAP" id="MF_00244">
    <property type="entry name" value="NaMN_adenylyltr"/>
    <property type="match status" value="1"/>
</dbReference>
<keyword evidence="3" id="KW-0808">Transferase</keyword>
<evidence type="ECO:0000313" key="9">
    <source>
        <dbReference type="EMBL" id="CAB4857174.1"/>
    </source>
</evidence>
<dbReference type="InterPro" id="IPR005248">
    <property type="entry name" value="NadD/NMNAT"/>
</dbReference>
<keyword evidence="2" id="KW-0662">Pyridine nucleotide biosynthesis</keyword>
<dbReference type="InterPro" id="IPR004821">
    <property type="entry name" value="Cyt_trans-like"/>
</dbReference>
<dbReference type="InterPro" id="IPR014729">
    <property type="entry name" value="Rossmann-like_a/b/a_fold"/>
</dbReference>
<dbReference type="NCBIfam" id="TIGR00482">
    <property type="entry name" value="nicotinate (nicotinamide) nucleotide adenylyltransferase"/>
    <property type="match status" value="1"/>
</dbReference>
<evidence type="ECO:0000256" key="2">
    <source>
        <dbReference type="ARBA" id="ARBA00022642"/>
    </source>
</evidence>
<feature type="domain" description="Cytidyltransferase-like" evidence="8">
    <location>
        <begin position="6"/>
        <end position="172"/>
    </location>
</feature>
<dbReference type="SUPFAM" id="SSF52374">
    <property type="entry name" value="Nucleotidylyl transferase"/>
    <property type="match status" value="1"/>
</dbReference>
<sequence>MTSRGLLGGTFNPPHVGHLALARAALAGLGLDSVALVPVRTPPHKPLPDDPGPELRLELCRLAVRDEPGIGVLDLEIARPGPSYTVDTLRTLHECDPSDELTFIVGADVAAGLHDWREPREVLRLARLAVVGRGGIGDSQLRERLTDLHDGTRIIFFEMTAIDVSSTLVRERIAAGSGAVGLMPEAVAARVSELDLYRDGDA</sequence>
<proteinExistence type="inferred from homology"/>
<evidence type="ECO:0000256" key="3">
    <source>
        <dbReference type="ARBA" id="ARBA00022679"/>
    </source>
</evidence>
<evidence type="ECO:0000259" key="8">
    <source>
        <dbReference type="Pfam" id="PF01467"/>
    </source>
</evidence>
<comment type="pathway">
    <text evidence="1">Cofactor biosynthesis; NAD(+) biosynthesis.</text>
</comment>
<dbReference type="CDD" id="cd02165">
    <property type="entry name" value="NMNAT"/>
    <property type="match status" value="1"/>
</dbReference>
<evidence type="ECO:0000256" key="4">
    <source>
        <dbReference type="ARBA" id="ARBA00022695"/>
    </source>
</evidence>
<dbReference type="AlphaFoldDB" id="A0A6J7CJU0"/>
<accession>A0A6J7CJU0</accession>
<keyword evidence="4" id="KW-0548">Nucleotidyltransferase</keyword>
<reference evidence="9" key="1">
    <citation type="submission" date="2020-05" db="EMBL/GenBank/DDBJ databases">
        <authorList>
            <person name="Chiriac C."/>
            <person name="Salcher M."/>
            <person name="Ghai R."/>
            <person name="Kavagutti S V."/>
        </authorList>
    </citation>
    <scope>NUCLEOTIDE SEQUENCE</scope>
</reference>
<protein>
    <submittedName>
        <fullName evidence="9">Unannotated protein</fullName>
    </submittedName>
</protein>
<dbReference type="GO" id="GO:0070566">
    <property type="term" value="F:adenylyltransferase activity"/>
    <property type="evidence" value="ECO:0007669"/>
    <property type="project" value="UniProtKB-ARBA"/>
</dbReference>
<dbReference type="GO" id="GO:0005524">
    <property type="term" value="F:ATP binding"/>
    <property type="evidence" value="ECO:0007669"/>
    <property type="project" value="UniProtKB-KW"/>
</dbReference>
<evidence type="ECO:0000256" key="5">
    <source>
        <dbReference type="ARBA" id="ARBA00022741"/>
    </source>
</evidence>
<name>A0A6J7CJU0_9ZZZZ</name>
<dbReference type="GO" id="GO:0009435">
    <property type="term" value="P:NAD+ biosynthetic process"/>
    <property type="evidence" value="ECO:0007669"/>
    <property type="project" value="UniProtKB-UniPathway"/>
</dbReference>